<evidence type="ECO:0000256" key="2">
    <source>
        <dbReference type="SAM" id="MobiDB-lite"/>
    </source>
</evidence>
<keyword evidence="4" id="KW-1185">Reference proteome</keyword>
<feature type="compositionally biased region" description="Low complexity" evidence="2">
    <location>
        <begin position="33"/>
        <end position="49"/>
    </location>
</feature>
<feature type="region of interest" description="Disordered" evidence="2">
    <location>
        <begin position="33"/>
        <end position="64"/>
    </location>
</feature>
<evidence type="ECO:0000313" key="4">
    <source>
        <dbReference type="Proteomes" id="UP000187209"/>
    </source>
</evidence>
<reference evidence="3 4" key="1">
    <citation type="submission" date="2016-11" db="EMBL/GenBank/DDBJ databases">
        <title>The macronuclear genome of Stentor coeruleus: a giant cell with tiny introns.</title>
        <authorList>
            <person name="Slabodnick M."/>
            <person name="Ruby J.G."/>
            <person name="Reiff S.B."/>
            <person name="Swart E.C."/>
            <person name="Gosai S."/>
            <person name="Prabakaran S."/>
            <person name="Witkowska E."/>
            <person name="Larue G.E."/>
            <person name="Fisher S."/>
            <person name="Freeman R.M."/>
            <person name="Gunawardena J."/>
            <person name="Chu W."/>
            <person name="Stover N.A."/>
            <person name="Gregory B.D."/>
            <person name="Nowacki M."/>
            <person name="Derisi J."/>
            <person name="Roy S.W."/>
            <person name="Marshall W.F."/>
            <person name="Sood P."/>
        </authorList>
    </citation>
    <scope>NUCLEOTIDE SEQUENCE [LARGE SCALE GENOMIC DNA]</scope>
    <source>
        <strain evidence="3">WM001</strain>
    </source>
</reference>
<organism evidence="3 4">
    <name type="scientific">Stentor coeruleus</name>
    <dbReference type="NCBI Taxonomy" id="5963"/>
    <lineage>
        <taxon>Eukaryota</taxon>
        <taxon>Sar</taxon>
        <taxon>Alveolata</taxon>
        <taxon>Ciliophora</taxon>
        <taxon>Postciliodesmatophora</taxon>
        <taxon>Heterotrichea</taxon>
        <taxon>Heterotrichida</taxon>
        <taxon>Stentoridae</taxon>
        <taxon>Stentor</taxon>
    </lineage>
</organism>
<evidence type="ECO:0000256" key="1">
    <source>
        <dbReference type="SAM" id="Coils"/>
    </source>
</evidence>
<accession>A0A1R2CYX4</accession>
<feature type="compositionally biased region" description="Basic and acidic residues" evidence="2">
    <location>
        <begin position="407"/>
        <end position="434"/>
    </location>
</feature>
<dbReference type="AlphaFoldDB" id="A0A1R2CYX4"/>
<feature type="region of interest" description="Disordered" evidence="2">
    <location>
        <begin position="349"/>
        <end position="434"/>
    </location>
</feature>
<name>A0A1R2CYX4_9CILI</name>
<comment type="caution">
    <text evidence="3">The sequence shown here is derived from an EMBL/GenBank/DDBJ whole genome shotgun (WGS) entry which is preliminary data.</text>
</comment>
<keyword evidence="1" id="KW-0175">Coiled coil</keyword>
<proteinExistence type="predicted"/>
<feature type="coiled-coil region" evidence="1">
    <location>
        <begin position="435"/>
        <end position="488"/>
    </location>
</feature>
<evidence type="ECO:0000313" key="3">
    <source>
        <dbReference type="EMBL" id="OMJ94191.1"/>
    </source>
</evidence>
<protein>
    <submittedName>
        <fullName evidence="3">Uncharacterized protein</fullName>
    </submittedName>
</protein>
<sequence>MLKGKIVKDLIPKSSSTESLRLRLIASKSVLHTSGQRSSRSSISENPKSPLGRFENQTPKPSLQKAFIRPKPSMKILRSNSSEKCLRLSSKELQINTYTQSFKEYAILANIISKFSVKTIENMKKEFDYPEENELVYRSFLEIISQIDPVFYKNKSFEFDRKKAKEVFNLYISKPGQVLKTLKTLPKLCENVNVPKSIINQVKKDINNIRKEKLKGLAIEMLEIIKITIDIQDKLSNPKPLTPLKTSEKSLKICENPPAEENDPNITMMDQQIFPCTSENVLKSSSKAIELENYDNMPLSIILQNNENKSSKKKLLDQLSLKLNTPISIKSPENIIDYTEDFEFFQESILKPNQKIPETRQNGTKESIKSKPPRRSNSNSALPSYMQILKQPLKLSKENTKPVIKNNKSDLRKQEWDNIRKRKNDNEDKRKKGNAEELKIKQEDEENLKKFLTEKKIKEKSEIMKFRKEEMNEQRRMKEAKRDQEKIEIMDEVKRNIQKSQIKKSIARLFD</sequence>
<dbReference type="EMBL" id="MPUH01000030">
    <property type="protein sequence ID" value="OMJ94191.1"/>
    <property type="molecule type" value="Genomic_DNA"/>
</dbReference>
<gene>
    <name evidence="3" type="ORF">SteCoe_2674</name>
</gene>
<dbReference type="Proteomes" id="UP000187209">
    <property type="component" value="Unassembled WGS sequence"/>
</dbReference>